<dbReference type="GO" id="GO:0004485">
    <property type="term" value="F:methylcrotonoyl-CoA carboxylase activity"/>
    <property type="evidence" value="ECO:0007669"/>
    <property type="project" value="TreeGrafter"/>
</dbReference>
<evidence type="ECO:0000313" key="3">
    <source>
        <dbReference type="EMBL" id="MBD3866488.1"/>
    </source>
</evidence>
<dbReference type="Pfam" id="PF01039">
    <property type="entry name" value="Carboxyl_trans"/>
    <property type="match status" value="1"/>
</dbReference>
<dbReference type="InterPro" id="IPR029045">
    <property type="entry name" value="ClpP/crotonase-like_dom_sf"/>
</dbReference>
<dbReference type="Gene3D" id="3.90.226.10">
    <property type="entry name" value="2-enoyl-CoA Hydratase, Chain A, domain 1"/>
    <property type="match status" value="2"/>
</dbReference>
<proteinExistence type="predicted"/>
<dbReference type="GO" id="GO:0006552">
    <property type="term" value="P:L-leucine catabolic process"/>
    <property type="evidence" value="ECO:0007669"/>
    <property type="project" value="TreeGrafter"/>
</dbReference>
<dbReference type="PANTHER" id="PTHR22855">
    <property type="entry name" value="ACETYL, PROPIONYL, PYRUVATE, AND GLUTACONYL CARBOXYLASE-RELATED"/>
    <property type="match status" value="1"/>
</dbReference>
<gene>
    <name evidence="3" type="ORF">IFK94_00020</name>
</gene>
<reference evidence="3 4" key="1">
    <citation type="submission" date="2020-08" db="EMBL/GenBank/DDBJ databases">
        <title>Acidobacteriota in marine sediments use diverse sulfur dissimilation pathways.</title>
        <authorList>
            <person name="Wasmund K."/>
        </authorList>
    </citation>
    <scope>NUCLEOTIDE SEQUENCE [LARGE SCALE GENOMIC DNA]</scope>
    <source>
        <strain evidence="3">MAG AM4</strain>
    </source>
</reference>
<dbReference type="InterPro" id="IPR011763">
    <property type="entry name" value="COA_CT_C"/>
</dbReference>
<name>A0A8J6XYC9_9BACT</name>
<evidence type="ECO:0000259" key="2">
    <source>
        <dbReference type="PROSITE" id="PS50989"/>
    </source>
</evidence>
<evidence type="ECO:0000259" key="1">
    <source>
        <dbReference type="PROSITE" id="PS50980"/>
    </source>
</evidence>
<sequence>MAKVILEPLGDSRETFLPGEAWDNQLAGNEKLNHALREKRAAVRAGWGPKYEARVKEKGKLPTWDRIDRLKDDDSPILPIGTLVNHGRTFGKEERTSPGAGVVTAFIRIHGRWTVVIANDNTVASGSWWPLTPEKIQRAQEVALRLRLPVVYLVDCSGLYLPEQSHTFPGRTGAGAIFRMNSELSAAGVPQIAGVHGDCIAGGGYMPLISDVVYMTEQAYMVIAGAALVKGAKSRHITSLSIGGPDVHVHLSRCADHRVPGDEELLDRIRDELKRLPSPACDYYRYGAEAAPPAYDPTELNGLFPTDHRIAYDVKQVLARILDHSLFQEFAPNVGKEMVCGIGRIGGLYAGLIANNPSFTDHPNHRKQKRPGGILYREGIAKISQFSRACNDDGIPLIWLQDISGFDIGPEAEELGLLGYGSSLIYTNSTNTVPMFTVLLRKASGAGYYAMAGHPYNPILQLATPFTRLAVMEGRTLAIGAFNTKLDDDFNIQAANEEDRKKIQSGMDSVESRITADMDPVKAASQMDVDEVIEAGELRLYLEAAMEMSYQSIGYRRIKNPRIWSLHDLAVLEGE</sequence>
<dbReference type="PROSITE" id="PS50980">
    <property type="entry name" value="COA_CT_NTER"/>
    <property type="match status" value="1"/>
</dbReference>
<dbReference type="InterPro" id="IPR045190">
    <property type="entry name" value="MCCB/AccD1-like"/>
</dbReference>
<dbReference type="GO" id="GO:1905202">
    <property type="term" value="C:methylcrotonoyl-CoA carboxylase complex"/>
    <property type="evidence" value="ECO:0007669"/>
    <property type="project" value="TreeGrafter"/>
</dbReference>
<dbReference type="PANTHER" id="PTHR22855:SF13">
    <property type="entry name" value="METHYLCROTONOYL-COA CARBOXYLASE BETA CHAIN, MITOCHONDRIAL"/>
    <property type="match status" value="1"/>
</dbReference>
<dbReference type="PROSITE" id="PS00166">
    <property type="entry name" value="ENOYL_COA_HYDRATASE"/>
    <property type="match status" value="1"/>
</dbReference>
<organism evidence="3 4">
    <name type="scientific">Candidatus Polarisedimenticola svalbardensis</name>
    <dbReference type="NCBI Taxonomy" id="2886004"/>
    <lineage>
        <taxon>Bacteria</taxon>
        <taxon>Pseudomonadati</taxon>
        <taxon>Acidobacteriota</taxon>
        <taxon>Candidatus Polarisedimenticolia</taxon>
        <taxon>Candidatus Polarisedimenticolales</taxon>
        <taxon>Candidatus Polarisedimenticolaceae</taxon>
        <taxon>Candidatus Polarisedimenticola</taxon>
    </lineage>
</organism>
<accession>A0A8J6XYC9</accession>
<comment type="caution">
    <text evidence="3">The sequence shown here is derived from an EMBL/GenBank/DDBJ whole genome shotgun (WGS) entry which is preliminary data.</text>
</comment>
<dbReference type="EMBL" id="JACXWD010000001">
    <property type="protein sequence ID" value="MBD3866488.1"/>
    <property type="molecule type" value="Genomic_DNA"/>
</dbReference>
<protein>
    <submittedName>
        <fullName evidence="3">Propionyl-CoA carboxylase</fullName>
    </submittedName>
</protein>
<evidence type="ECO:0000313" key="4">
    <source>
        <dbReference type="Proteomes" id="UP000648239"/>
    </source>
</evidence>
<dbReference type="AlphaFoldDB" id="A0A8J6XYC9"/>
<feature type="domain" description="CoA carboxyltransferase N-terminal" evidence="1">
    <location>
        <begin position="26"/>
        <end position="288"/>
    </location>
</feature>
<dbReference type="InterPro" id="IPR018376">
    <property type="entry name" value="Enoyl-CoA_hyd/isom_CS"/>
</dbReference>
<dbReference type="Proteomes" id="UP000648239">
    <property type="component" value="Unassembled WGS sequence"/>
</dbReference>
<dbReference type="SUPFAM" id="SSF52096">
    <property type="entry name" value="ClpP/crotonase"/>
    <property type="match status" value="2"/>
</dbReference>
<dbReference type="InterPro" id="IPR011762">
    <property type="entry name" value="COA_CT_N"/>
</dbReference>
<feature type="domain" description="CoA carboxyltransferase C-terminal" evidence="2">
    <location>
        <begin position="265"/>
        <end position="568"/>
    </location>
</feature>
<dbReference type="InterPro" id="IPR034733">
    <property type="entry name" value="AcCoA_carboxyl_beta"/>
</dbReference>
<dbReference type="PROSITE" id="PS50989">
    <property type="entry name" value="COA_CT_CTER"/>
    <property type="match status" value="1"/>
</dbReference>